<evidence type="ECO:0000256" key="3">
    <source>
        <dbReference type="ARBA" id="ARBA00022857"/>
    </source>
</evidence>
<name>A0A5M9N4J8_9EURO</name>
<evidence type="ECO:0000256" key="8">
    <source>
        <dbReference type="ARBA" id="ARBA00023221"/>
    </source>
</evidence>
<dbReference type="SUPFAM" id="SSF56542">
    <property type="entry name" value="Substrate-binding domain of HMG-CoA reductase"/>
    <property type="match status" value="1"/>
</dbReference>
<keyword evidence="8" id="KW-0753">Steroid metabolism</keyword>
<dbReference type="AlphaFoldDB" id="A0A5M9N4J8"/>
<keyword evidence="3" id="KW-0521">NADP</keyword>
<keyword evidence="7" id="KW-1207">Sterol metabolism</keyword>
<dbReference type="CDD" id="cd00643">
    <property type="entry name" value="HMG-CoA_reductase_classI"/>
    <property type="match status" value="1"/>
</dbReference>
<evidence type="ECO:0000313" key="10">
    <source>
        <dbReference type="Proteomes" id="UP000324241"/>
    </source>
</evidence>
<keyword evidence="4" id="KW-0752">Steroid biosynthesis</keyword>
<accession>A0A5M9N4J8</accession>
<dbReference type="InterPro" id="IPR002202">
    <property type="entry name" value="HMG_CoA_Rdtase"/>
</dbReference>
<dbReference type="GO" id="GO:0005778">
    <property type="term" value="C:peroxisomal membrane"/>
    <property type="evidence" value="ECO:0007669"/>
    <property type="project" value="TreeGrafter"/>
</dbReference>
<dbReference type="GO" id="GO:0006696">
    <property type="term" value="P:ergosterol biosynthetic process"/>
    <property type="evidence" value="ECO:0007669"/>
    <property type="project" value="TreeGrafter"/>
</dbReference>
<dbReference type="EMBL" id="QUQM01000002">
    <property type="protein sequence ID" value="KAA8651939.1"/>
    <property type="molecule type" value="Genomic_DNA"/>
</dbReference>
<dbReference type="InterPro" id="IPR023074">
    <property type="entry name" value="HMG_CoA_Rdtase_cat_sf"/>
</dbReference>
<gene>
    <name evidence="9" type="primary">HMG1_1</name>
    <name evidence="9" type="ORF">ATNIH1004_000838</name>
</gene>
<dbReference type="PROSITE" id="PS50065">
    <property type="entry name" value="HMG_COA_REDUCTASE_4"/>
    <property type="match status" value="1"/>
</dbReference>
<comment type="similarity">
    <text evidence="1">Belongs to the HMG-CoA reductase family.</text>
</comment>
<sequence length="369" mass="39768">MCEKEVKESELGTHILDVEIIPKPAAGQFKCHSQLKSDGLIHEIDSKNNHLYESRERSLTLKNVGTNAGSPAEAVEMRREFLEKCVYKLRRANFLACLPFKNYDYFGARGCCENVIGYMPIPVGIAGPLSVDCENLYIPMATTEGALVASVSRGCKAINESGGAVTILTADAMTRAPCLQFPNVNRAYAAKLWLESSTGIHEIEKTFLATSNFAKLKNIQPILIGEHLYVRFAATTGDAMGMNIMSKCVESAVSTIKLHGFHDMRVVALSGNVCTDKKPSALNWVEGRGKSVVAQAYITHATIKRVLKTEVPDIVALNVSKNLVGSAVAGSIGGCNAHASNVISAIFAATGQDIAQVVDSCHCITTMNE</sequence>
<dbReference type="Pfam" id="PF00368">
    <property type="entry name" value="HMG-CoA_red"/>
    <property type="match status" value="1"/>
</dbReference>
<comment type="caution">
    <text evidence="9">The sequence shown here is derived from an EMBL/GenBank/DDBJ whole genome shotgun (WGS) entry which is preliminary data.</text>
</comment>
<dbReference type="OrthoDB" id="310654at2759"/>
<dbReference type="Gene3D" id="3.30.70.420">
    <property type="entry name" value="Hydroxymethylglutaryl-CoA reductase, class I/II, NAD/NADP-binding domain"/>
    <property type="match status" value="1"/>
</dbReference>
<dbReference type="GO" id="GO:0005789">
    <property type="term" value="C:endoplasmic reticulum membrane"/>
    <property type="evidence" value="ECO:0007669"/>
    <property type="project" value="TreeGrafter"/>
</dbReference>
<dbReference type="InterPro" id="IPR009029">
    <property type="entry name" value="HMG_CoA_Rdtase_sub-bd_dom_sf"/>
</dbReference>
<keyword evidence="4" id="KW-0443">Lipid metabolism</keyword>
<dbReference type="FunFam" id="3.30.70.420:FF:000001">
    <property type="entry name" value="3-hydroxy-3-methylglutaryl coenzyme A reductase"/>
    <property type="match status" value="1"/>
</dbReference>
<evidence type="ECO:0000256" key="4">
    <source>
        <dbReference type="ARBA" id="ARBA00022955"/>
    </source>
</evidence>
<dbReference type="PANTHER" id="PTHR10572:SF24">
    <property type="entry name" value="3-HYDROXY-3-METHYLGLUTARYL-COENZYME A REDUCTASE"/>
    <property type="match status" value="1"/>
</dbReference>
<evidence type="ECO:0000256" key="2">
    <source>
        <dbReference type="ARBA" id="ARBA00012999"/>
    </source>
</evidence>
<dbReference type="GeneID" id="54323540"/>
<dbReference type="PANTHER" id="PTHR10572">
    <property type="entry name" value="3-HYDROXY-3-METHYLGLUTARYL-COENZYME A REDUCTASE"/>
    <property type="match status" value="1"/>
</dbReference>
<dbReference type="EC" id="1.1.1.34" evidence="2"/>
<organism evidence="9 10">
    <name type="scientific">Aspergillus tanneri</name>
    <dbReference type="NCBI Taxonomy" id="1220188"/>
    <lineage>
        <taxon>Eukaryota</taxon>
        <taxon>Fungi</taxon>
        <taxon>Dikarya</taxon>
        <taxon>Ascomycota</taxon>
        <taxon>Pezizomycotina</taxon>
        <taxon>Eurotiomycetes</taxon>
        <taxon>Eurotiomycetidae</taxon>
        <taxon>Eurotiales</taxon>
        <taxon>Aspergillaceae</taxon>
        <taxon>Aspergillus</taxon>
        <taxon>Aspergillus subgen. Circumdati</taxon>
    </lineage>
</organism>
<evidence type="ECO:0000256" key="5">
    <source>
        <dbReference type="ARBA" id="ARBA00023002"/>
    </source>
</evidence>
<dbReference type="GO" id="GO:0004420">
    <property type="term" value="F:hydroxymethylglutaryl-CoA reductase (NADPH) activity"/>
    <property type="evidence" value="ECO:0007669"/>
    <property type="project" value="UniProtKB-EC"/>
</dbReference>
<dbReference type="Proteomes" id="UP000324241">
    <property type="component" value="Unassembled WGS sequence"/>
</dbReference>
<dbReference type="SUPFAM" id="SSF55035">
    <property type="entry name" value="NAD-binding domain of HMG-CoA reductase"/>
    <property type="match status" value="1"/>
</dbReference>
<evidence type="ECO:0000313" key="9">
    <source>
        <dbReference type="EMBL" id="KAA8651939.1"/>
    </source>
</evidence>
<dbReference type="PROSITE" id="PS00066">
    <property type="entry name" value="HMG_COA_REDUCTASE_1"/>
    <property type="match status" value="1"/>
</dbReference>
<dbReference type="VEuPathDB" id="FungiDB:EYZ11_007147"/>
<keyword evidence="6" id="KW-0756">Sterol biosynthesis</keyword>
<dbReference type="InterPro" id="IPR004554">
    <property type="entry name" value="HMG_CoA_Rdtase_eu_arc"/>
</dbReference>
<keyword evidence="5" id="KW-0560">Oxidoreductase</keyword>
<keyword evidence="4" id="KW-0444">Lipid biosynthesis</keyword>
<dbReference type="InterPro" id="IPR009023">
    <property type="entry name" value="HMG_CoA_Rdtase_NAD(P)-bd_sf"/>
</dbReference>
<dbReference type="PRINTS" id="PR00071">
    <property type="entry name" value="HMGCOARDTASE"/>
</dbReference>
<dbReference type="RefSeq" id="XP_033431300.1">
    <property type="nucleotide sequence ID" value="XM_033565543.1"/>
</dbReference>
<evidence type="ECO:0000256" key="6">
    <source>
        <dbReference type="ARBA" id="ARBA00023011"/>
    </source>
</evidence>
<dbReference type="Gene3D" id="3.90.770.10">
    <property type="entry name" value="3-hydroxy-3-methylglutaryl-coenzyme A Reductase, Chain A, domain 2"/>
    <property type="match status" value="1"/>
</dbReference>
<dbReference type="InterPro" id="IPR023282">
    <property type="entry name" value="HMG_CoA_Rdtase_N"/>
</dbReference>
<proteinExistence type="inferred from homology"/>
<evidence type="ECO:0000256" key="7">
    <source>
        <dbReference type="ARBA" id="ARBA00023166"/>
    </source>
</evidence>
<reference evidence="9 10" key="1">
    <citation type="submission" date="2019-08" db="EMBL/GenBank/DDBJ databases">
        <title>The genome sequence of a newly discovered highly antifungal drug resistant Aspergillus species, Aspergillus tanneri NIH 1004.</title>
        <authorList>
            <person name="Mounaud S."/>
            <person name="Singh I."/>
            <person name="Joardar V."/>
            <person name="Pakala S."/>
            <person name="Pakala S."/>
            <person name="Venepally P."/>
            <person name="Chung J.K."/>
            <person name="Losada L."/>
            <person name="Nierman W.C."/>
        </authorList>
    </citation>
    <scope>NUCLEOTIDE SEQUENCE [LARGE SCALE GENOMIC DNA]</scope>
    <source>
        <strain evidence="9 10">NIH1004</strain>
    </source>
</reference>
<dbReference type="GO" id="GO:0008299">
    <property type="term" value="P:isoprenoid biosynthetic process"/>
    <property type="evidence" value="ECO:0007669"/>
    <property type="project" value="InterPro"/>
</dbReference>
<dbReference type="GO" id="GO:0015936">
    <property type="term" value="P:coenzyme A metabolic process"/>
    <property type="evidence" value="ECO:0007669"/>
    <property type="project" value="InterPro"/>
</dbReference>
<evidence type="ECO:0000256" key="1">
    <source>
        <dbReference type="ARBA" id="ARBA00007661"/>
    </source>
</evidence>
<protein>
    <recommendedName>
        <fullName evidence="2">hydroxymethylglutaryl-CoA reductase (NADPH)</fullName>
        <ecNumber evidence="2">1.1.1.34</ecNumber>
    </recommendedName>
</protein>
<dbReference type="Gene3D" id="1.10.3270.10">
    <property type="entry name" value="HMGR, N-terminal domain"/>
    <property type="match status" value="1"/>
</dbReference>
<dbReference type="InterPro" id="IPR023076">
    <property type="entry name" value="HMG_CoA_Rdtase_CS"/>
</dbReference>